<sequence length="73" mass="7826">MRGPKSFEAAGELSEEVRARIESDIAPTGVNHMICAITDPGLVKSFTGRELAGVPGVDGQLRLIHEHLKPAFT</sequence>
<protein>
    <submittedName>
        <fullName evidence="1">Uncharacterized protein</fullName>
    </submittedName>
</protein>
<gene>
    <name evidence="1" type="ORF">FXF68_08535</name>
</gene>
<evidence type="ECO:0000313" key="1">
    <source>
        <dbReference type="EMBL" id="TYK50555.1"/>
    </source>
</evidence>
<dbReference type="EMBL" id="VSRQ01000002">
    <property type="protein sequence ID" value="TYK50555.1"/>
    <property type="molecule type" value="Genomic_DNA"/>
</dbReference>
<proteinExistence type="predicted"/>
<accession>A0A5D3FTW4</accession>
<dbReference type="Proteomes" id="UP000323505">
    <property type="component" value="Unassembled WGS sequence"/>
</dbReference>
<dbReference type="AlphaFoldDB" id="A0A5D3FTW4"/>
<comment type="caution">
    <text evidence="1">The sequence shown here is derived from an EMBL/GenBank/DDBJ whole genome shotgun (WGS) entry which is preliminary data.</text>
</comment>
<evidence type="ECO:0000313" key="2">
    <source>
        <dbReference type="Proteomes" id="UP000323505"/>
    </source>
</evidence>
<keyword evidence="2" id="KW-1185">Reference proteome</keyword>
<organism evidence="1 2">
    <name type="scientific">Actinomadura decatromicini</name>
    <dbReference type="NCBI Taxonomy" id="2604572"/>
    <lineage>
        <taxon>Bacteria</taxon>
        <taxon>Bacillati</taxon>
        <taxon>Actinomycetota</taxon>
        <taxon>Actinomycetes</taxon>
        <taxon>Streptosporangiales</taxon>
        <taxon>Thermomonosporaceae</taxon>
        <taxon>Actinomadura</taxon>
    </lineage>
</organism>
<dbReference type="RefSeq" id="WP_148758415.1">
    <property type="nucleotide sequence ID" value="NZ_VSRQ01000002.1"/>
</dbReference>
<reference evidence="1 2" key="1">
    <citation type="submission" date="2019-08" db="EMBL/GenBank/DDBJ databases">
        <title>Actinomadura sp. nov. CYP1-5 isolated from mountain soil.</title>
        <authorList>
            <person name="Songsumanus A."/>
            <person name="Kuncharoen N."/>
            <person name="Kudo T."/>
            <person name="Yuki M."/>
            <person name="Igarashi Y."/>
            <person name="Tanasupawat S."/>
        </authorList>
    </citation>
    <scope>NUCLEOTIDE SEQUENCE [LARGE SCALE GENOMIC DNA]</scope>
    <source>
        <strain evidence="1 2">CYP1-5</strain>
    </source>
</reference>
<name>A0A5D3FTW4_9ACTN</name>